<evidence type="ECO:0000256" key="1">
    <source>
        <dbReference type="ARBA" id="ARBA00000085"/>
    </source>
</evidence>
<keyword evidence="4" id="KW-0808">Transferase</keyword>
<dbReference type="Gene3D" id="3.30.565.10">
    <property type="entry name" value="Histidine kinase-like ATPase, C-terminal domain"/>
    <property type="match status" value="1"/>
</dbReference>
<dbReference type="GO" id="GO:0005886">
    <property type="term" value="C:plasma membrane"/>
    <property type="evidence" value="ECO:0007669"/>
    <property type="project" value="TreeGrafter"/>
</dbReference>
<dbReference type="EMBL" id="BPUB01000002">
    <property type="protein sequence ID" value="GJG59496.1"/>
    <property type="molecule type" value="Genomic_DNA"/>
</dbReference>
<dbReference type="SMART" id="SM00387">
    <property type="entry name" value="HATPase_c"/>
    <property type="match status" value="1"/>
</dbReference>
<dbReference type="CDD" id="cd00082">
    <property type="entry name" value="HisKA"/>
    <property type="match status" value="1"/>
</dbReference>
<accession>A0A9R1CXI9</accession>
<dbReference type="GO" id="GO:0000155">
    <property type="term" value="F:phosphorelay sensor kinase activity"/>
    <property type="evidence" value="ECO:0007669"/>
    <property type="project" value="InterPro"/>
</dbReference>
<evidence type="ECO:0000256" key="2">
    <source>
        <dbReference type="ARBA" id="ARBA00012438"/>
    </source>
</evidence>
<evidence type="ECO:0000259" key="8">
    <source>
        <dbReference type="SMART" id="SM00388"/>
    </source>
</evidence>
<keyword evidence="10" id="KW-1185">Reference proteome</keyword>
<evidence type="ECO:0000259" key="7">
    <source>
        <dbReference type="SMART" id="SM00387"/>
    </source>
</evidence>
<dbReference type="InterPro" id="IPR003661">
    <property type="entry name" value="HisK_dim/P_dom"/>
</dbReference>
<dbReference type="SUPFAM" id="SSF55874">
    <property type="entry name" value="ATPase domain of HSP90 chaperone/DNA topoisomerase II/histidine kinase"/>
    <property type="match status" value="1"/>
</dbReference>
<gene>
    <name evidence="9" type="ORF">PRLR5076_23470</name>
</gene>
<dbReference type="Gene3D" id="1.10.287.130">
    <property type="match status" value="1"/>
</dbReference>
<comment type="catalytic activity">
    <reaction evidence="1">
        <text>ATP + protein L-histidine = ADP + protein N-phospho-L-histidine.</text>
        <dbReference type="EC" id="2.7.13.3"/>
    </reaction>
</comment>
<dbReference type="GeneID" id="72466461"/>
<dbReference type="PANTHER" id="PTHR45453:SF1">
    <property type="entry name" value="PHOSPHATE REGULON SENSOR PROTEIN PHOR"/>
    <property type="match status" value="1"/>
</dbReference>
<dbReference type="FunFam" id="1.10.287.130:FF:000001">
    <property type="entry name" value="Two-component sensor histidine kinase"/>
    <property type="match status" value="1"/>
</dbReference>
<evidence type="ECO:0000313" key="9">
    <source>
        <dbReference type="EMBL" id="GJG59496.1"/>
    </source>
</evidence>
<reference evidence="9" key="1">
    <citation type="journal article" date="2022" name="Int. J. Syst. Evol. Microbiol.">
        <title>Prevotella lacticifex sp. nov., isolated from the rumen of cows.</title>
        <authorList>
            <person name="Shinkai T."/>
            <person name="Ikeyama N."/>
            <person name="Kumagai M."/>
            <person name="Ohmori H."/>
            <person name="Sakamoto M."/>
            <person name="Ohkuma M."/>
            <person name="Mitsumori M."/>
        </authorList>
    </citation>
    <scope>NUCLEOTIDE SEQUENCE</scope>
    <source>
        <strain evidence="9">R5076</strain>
    </source>
</reference>
<dbReference type="InterPro" id="IPR050351">
    <property type="entry name" value="BphY/WalK/GraS-like"/>
</dbReference>
<dbReference type="PRINTS" id="PR00344">
    <property type="entry name" value="BCTRLSENSOR"/>
</dbReference>
<dbReference type="SUPFAM" id="SSF47384">
    <property type="entry name" value="Homodimeric domain of signal transducing histidine kinase"/>
    <property type="match status" value="1"/>
</dbReference>
<dbReference type="RefSeq" id="WP_223925400.1">
    <property type="nucleotide sequence ID" value="NZ_BPTU01000002.1"/>
</dbReference>
<dbReference type="InterPro" id="IPR004358">
    <property type="entry name" value="Sig_transdc_His_kin-like_C"/>
</dbReference>
<dbReference type="AlphaFoldDB" id="A0A9R1CXI9"/>
<dbReference type="Proteomes" id="UP000825483">
    <property type="component" value="Unassembled WGS sequence"/>
</dbReference>
<dbReference type="Pfam" id="PF02518">
    <property type="entry name" value="HATPase_c"/>
    <property type="match status" value="1"/>
</dbReference>
<dbReference type="GO" id="GO:0016036">
    <property type="term" value="P:cellular response to phosphate starvation"/>
    <property type="evidence" value="ECO:0007669"/>
    <property type="project" value="TreeGrafter"/>
</dbReference>
<keyword evidence="3" id="KW-0597">Phosphoprotein</keyword>
<evidence type="ECO:0000256" key="6">
    <source>
        <dbReference type="ARBA" id="ARBA00023012"/>
    </source>
</evidence>
<dbReference type="GO" id="GO:0004721">
    <property type="term" value="F:phosphoprotein phosphatase activity"/>
    <property type="evidence" value="ECO:0007669"/>
    <property type="project" value="TreeGrafter"/>
</dbReference>
<sequence>MQILFSIVIFACLYFIARDVALQSIKPLQEALTRERQFTSYASHELRTPLAVIKGSLEVLIRKPRTQEEYERKIKENIGVVDNMNRMVDNMLMLTRADSSHFQLRPTDVGIRELLSETCSAYSNQIIRRGIHIEMNIAPEDITLHTDRNALGIIVSNLISNATKYCDEGGEIRLSARRQDGHTLIVFSNTGRGIPAEECDKVFDKFYRSISAGHQQVKGFGLGLAVVRRFAGIIGATVHFDSCPEGPTTVTVTF</sequence>
<dbReference type="SMART" id="SM00388">
    <property type="entry name" value="HisKA"/>
    <property type="match status" value="1"/>
</dbReference>
<evidence type="ECO:0000256" key="4">
    <source>
        <dbReference type="ARBA" id="ARBA00022679"/>
    </source>
</evidence>
<protein>
    <recommendedName>
        <fullName evidence="2">histidine kinase</fullName>
        <ecNumber evidence="2">2.7.13.3</ecNumber>
    </recommendedName>
</protein>
<comment type="caution">
    <text evidence="9">The sequence shown here is derived from an EMBL/GenBank/DDBJ whole genome shotgun (WGS) entry which is preliminary data.</text>
</comment>
<dbReference type="Pfam" id="PF00512">
    <property type="entry name" value="HisKA"/>
    <property type="match status" value="1"/>
</dbReference>
<keyword evidence="6" id="KW-0902">Two-component regulatory system</keyword>
<keyword evidence="5" id="KW-0418">Kinase</keyword>
<dbReference type="InterPro" id="IPR036890">
    <property type="entry name" value="HATPase_C_sf"/>
</dbReference>
<evidence type="ECO:0000256" key="3">
    <source>
        <dbReference type="ARBA" id="ARBA00022553"/>
    </source>
</evidence>
<organism evidence="9 10">
    <name type="scientific">Prevotella lacticifex</name>
    <dbReference type="NCBI Taxonomy" id="2854755"/>
    <lineage>
        <taxon>Bacteria</taxon>
        <taxon>Pseudomonadati</taxon>
        <taxon>Bacteroidota</taxon>
        <taxon>Bacteroidia</taxon>
        <taxon>Bacteroidales</taxon>
        <taxon>Prevotellaceae</taxon>
        <taxon>Prevotella</taxon>
    </lineage>
</organism>
<proteinExistence type="predicted"/>
<dbReference type="PANTHER" id="PTHR45453">
    <property type="entry name" value="PHOSPHATE REGULON SENSOR PROTEIN PHOR"/>
    <property type="match status" value="1"/>
</dbReference>
<dbReference type="CDD" id="cd00075">
    <property type="entry name" value="HATPase"/>
    <property type="match status" value="1"/>
</dbReference>
<dbReference type="InterPro" id="IPR036097">
    <property type="entry name" value="HisK_dim/P_sf"/>
</dbReference>
<feature type="domain" description="Histidine kinase/HSP90-like ATPase" evidence="7">
    <location>
        <begin position="146"/>
        <end position="254"/>
    </location>
</feature>
<dbReference type="InterPro" id="IPR003594">
    <property type="entry name" value="HATPase_dom"/>
</dbReference>
<dbReference type="EC" id="2.7.13.3" evidence="2"/>
<evidence type="ECO:0000256" key="5">
    <source>
        <dbReference type="ARBA" id="ARBA00022777"/>
    </source>
</evidence>
<name>A0A9R1CXI9_9BACT</name>
<evidence type="ECO:0000313" key="10">
    <source>
        <dbReference type="Proteomes" id="UP000825483"/>
    </source>
</evidence>
<feature type="domain" description="Signal transduction histidine kinase dimerisation/phosphoacceptor" evidence="8">
    <location>
        <begin position="34"/>
        <end position="100"/>
    </location>
</feature>